<dbReference type="PANTHER" id="PTHR24347">
    <property type="entry name" value="SERINE/THREONINE-PROTEIN KINASE"/>
    <property type="match status" value="1"/>
</dbReference>
<dbReference type="PROSITE" id="PS50011">
    <property type="entry name" value="PROTEIN_KINASE_DOM"/>
    <property type="match status" value="1"/>
</dbReference>
<name>A0A3P2A453_9NEIS</name>
<dbReference type="InterPro" id="IPR000719">
    <property type="entry name" value="Prot_kinase_dom"/>
</dbReference>
<dbReference type="AlphaFoldDB" id="A0A3P2A453"/>
<dbReference type="SMART" id="SM00220">
    <property type="entry name" value="S_TKc"/>
    <property type="match status" value="1"/>
</dbReference>
<accession>A0A3P2A453</accession>
<dbReference type="Gene3D" id="1.10.510.10">
    <property type="entry name" value="Transferase(Phosphotransferase) domain 1"/>
    <property type="match status" value="1"/>
</dbReference>
<sequence length="446" mass="51581">MNKQQEKIYSVKDIQEHQYLFKLSDEIGKGGQGIVFKTQYPDILIKLVNKAWSLNKQNSWLDKIHLLMTQNLHGLNIAYPIALIEQPRAGYVMKLMDGLYPLSKLLEQFQTDGTASYAPTGSLLRRLKILAKLAHTLAELHGRGLVYGDLSPHNIFISQNTEFSEVWLIDCDNISALSRLSQQKIHTPDYGAPEIIREESGINSYTDSWSFAVITYQLLTGNHPLKGDLVINGDVELENKALRGEIAWVNDSKDSSNHLSGDSLYDLVCDKYLKELFHRCFEAGLNHPAERPSLSEWAEILENTVFHTAFCEECKNTFIAKNQCPFCDTPQQAQSFILFTEYQFIPKSILQKDFDLEIQDKDCWLKTEKTLILNKANSLNFRNFKIYLKDREIIFDNPHKQKFYLQQNKSVQKLPTQFFLSYQGKRKFILHFGELGEVHLVWQFNW</sequence>
<dbReference type="GO" id="GO:0005524">
    <property type="term" value="F:ATP binding"/>
    <property type="evidence" value="ECO:0007669"/>
    <property type="project" value="InterPro"/>
</dbReference>
<organism evidence="2 3">
    <name type="scientific">Conchiformibius steedae</name>
    <dbReference type="NCBI Taxonomy" id="153493"/>
    <lineage>
        <taxon>Bacteria</taxon>
        <taxon>Pseudomonadati</taxon>
        <taxon>Pseudomonadota</taxon>
        <taxon>Betaproteobacteria</taxon>
        <taxon>Neisseriales</taxon>
        <taxon>Neisseriaceae</taxon>
        <taxon>Conchiformibius</taxon>
    </lineage>
</organism>
<evidence type="ECO:0000313" key="3">
    <source>
        <dbReference type="Proteomes" id="UP000269923"/>
    </source>
</evidence>
<dbReference type="GO" id="GO:0004672">
    <property type="term" value="F:protein kinase activity"/>
    <property type="evidence" value="ECO:0007669"/>
    <property type="project" value="InterPro"/>
</dbReference>
<comment type="caution">
    <text evidence="2">The sequence shown here is derived from an EMBL/GenBank/DDBJ whole genome shotgun (WGS) entry which is preliminary data.</text>
</comment>
<evidence type="ECO:0000313" key="2">
    <source>
        <dbReference type="EMBL" id="RRD90232.1"/>
    </source>
</evidence>
<dbReference type="OrthoDB" id="9801841at2"/>
<reference evidence="2 3" key="1">
    <citation type="submission" date="2018-11" db="EMBL/GenBank/DDBJ databases">
        <title>Genomes From Bacteria Associated with the Canine Oral Cavity: a Test Case for Automated Genome-Based Taxonomic Assignment.</title>
        <authorList>
            <person name="Coil D.A."/>
            <person name="Jospin G."/>
            <person name="Darling A.E."/>
            <person name="Wallis C."/>
            <person name="Davis I.J."/>
            <person name="Harris S."/>
            <person name="Eisen J.A."/>
            <person name="Holcombe L.J."/>
            <person name="O'Flynn C."/>
        </authorList>
    </citation>
    <scope>NUCLEOTIDE SEQUENCE [LARGE SCALE GENOMIC DNA]</scope>
    <source>
        <strain evidence="2 3">COT-280</strain>
    </source>
</reference>
<feature type="domain" description="Protein kinase" evidence="1">
    <location>
        <begin position="21"/>
        <end position="310"/>
    </location>
</feature>
<dbReference type="PROSITE" id="PS00109">
    <property type="entry name" value="PROTEIN_KINASE_TYR"/>
    <property type="match status" value="1"/>
</dbReference>
<dbReference type="SUPFAM" id="SSF56112">
    <property type="entry name" value="Protein kinase-like (PK-like)"/>
    <property type="match status" value="1"/>
</dbReference>
<proteinExistence type="predicted"/>
<gene>
    <name evidence="2" type="ORF">EII21_06275</name>
</gene>
<dbReference type="Proteomes" id="UP000269923">
    <property type="component" value="Unassembled WGS sequence"/>
</dbReference>
<evidence type="ECO:0000259" key="1">
    <source>
        <dbReference type="PROSITE" id="PS50011"/>
    </source>
</evidence>
<dbReference type="InterPro" id="IPR011009">
    <property type="entry name" value="Kinase-like_dom_sf"/>
</dbReference>
<dbReference type="EMBL" id="RQYC01000007">
    <property type="protein sequence ID" value="RRD90232.1"/>
    <property type="molecule type" value="Genomic_DNA"/>
</dbReference>
<dbReference type="Pfam" id="PF00069">
    <property type="entry name" value="Pkinase"/>
    <property type="match status" value="1"/>
</dbReference>
<keyword evidence="3" id="KW-1185">Reference proteome</keyword>
<protein>
    <recommendedName>
        <fullName evidence="1">Protein kinase domain-containing protein</fullName>
    </recommendedName>
</protein>
<dbReference type="RefSeq" id="WP_124794839.1">
    <property type="nucleotide sequence ID" value="NZ_RQYC01000007.1"/>
</dbReference>
<dbReference type="InterPro" id="IPR008266">
    <property type="entry name" value="Tyr_kinase_AS"/>
</dbReference>